<dbReference type="AlphaFoldDB" id="A0A4Z2H5L3"/>
<protein>
    <submittedName>
        <fullName evidence="1">Uncharacterized protein</fullName>
    </submittedName>
</protein>
<comment type="caution">
    <text evidence="1">The sequence shown here is derived from an EMBL/GenBank/DDBJ whole genome shotgun (WGS) entry which is preliminary data.</text>
</comment>
<organism evidence="1 2">
    <name type="scientific">Liparis tanakae</name>
    <name type="common">Tanaka's snailfish</name>
    <dbReference type="NCBI Taxonomy" id="230148"/>
    <lineage>
        <taxon>Eukaryota</taxon>
        <taxon>Metazoa</taxon>
        <taxon>Chordata</taxon>
        <taxon>Craniata</taxon>
        <taxon>Vertebrata</taxon>
        <taxon>Euteleostomi</taxon>
        <taxon>Actinopterygii</taxon>
        <taxon>Neopterygii</taxon>
        <taxon>Teleostei</taxon>
        <taxon>Neoteleostei</taxon>
        <taxon>Acanthomorphata</taxon>
        <taxon>Eupercaria</taxon>
        <taxon>Perciformes</taxon>
        <taxon>Cottioidei</taxon>
        <taxon>Cottales</taxon>
        <taxon>Liparidae</taxon>
        <taxon>Liparis</taxon>
    </lineage>
</organism>
<dbReference type="Proteomes" id="UP000314294">
    <property type="component" value="Unassembled WGS sequence"/>
</dbReference>
<proteinExistence type="predicted"/>
<reference evidence="1 2" key="1">
    <citation type="submission" date="2019-03" db="EMBL/GenBank/DDBJ databases">
        <title>First draft genome of Liparis tanakae, snailfish: a comprehensive survey of snailfish specific genes.</title>
        <authorList>
            <person name="Kim W."/>
            <person name="Song I."/>
            <person name="Jeong J.-H."/>
            <person name="Kim D."/>
            <person name="Kim S."/>
            <person name="Ryu S."/>
            <person name="Song J.Y."/>
            <person name="Lee S.K."/>
        </authorList>
    </citation>
    <scope>NUCLEOTIDE SEQUENCE [LARGE SCALE GENOMIC DNA]</scope>
    <source>
        <tissue evidence="1">Muscle</tissue>
    </source>
</reference>
<sequence length="136" mass="14725">MDWVGYLGGLASSSCSRSSSLTCSSTNSSYSYTGTGHTARKRGEVAVLALHQELSRDIPRWFDFTGLLVLLMELLHPFLSGGNQLHMVCMLLAGLYFKRSVPNARSRGRCPSLGIGDRGPVASRCSRSRRRGGASV</sequence>
<accession>A0A4Z2H5L3</accession>
<gene>
    <name evidence="1" type="ORF">EYF80_028784</name>
</gene>
<evidence type="ECO:0000313" key="1">
    <source>
        <dbReference type="EMBL" id="TNN61006.1"/>
    </source>
</evidence>
<name>A0A4Z2H5L3_9TELE</name>
<dbReference type="EMBL" id="SRLO01000323">
    <property type="protein sequence ID" value="TNN61006.1"/>
    <property type="molecule type" value="Genomic_DNA"/>
</dbReference>
<evidence type="ECO:0000313" key="2">
    <source>
        <dbReference type="Proteomes" id="UP000314294"/>
    </source>
</evidence>
<keyword evidence="2" id="KW-1185">Reference proteome</keyword>